<dbReference type="InterPro" id="IPR018086">
    <property type="entry name" value="NADH_UbQ_OxRdtase_su1_CS"/>
</dbReference>
<feature type="transmembrane region" description="Helical" evidence="12">
    <location>
        <begin position="6"/>
        <end position="27"/>
    </location>
</feature>
<feature type="transmembrane region" description="Helical" evidence="12">
    <location>
        <begin position="236"/>
        <end position="269"/>
    </location>
</feature>
<evidence type="ECO:0000256" key="9">
    <source>
        <dbReference type="ARBA" id="ARBA00023136"/>
    </source>
</evidence>
<evidence type="ECO:0000313" key="13">
    <source>
        <dbReference type="EMBL" id="APL97221.1"/>
    </source>
</evidence>
<feature type="transmembrane region" description="Helical" evidence="12">
    <location>
        <begin position="102"/>
        <end position="121"/>
    </location>
</feature>
<organism evidence="13">
    <name type="scientific">Acanthogammarus victorii</name>
    <dbReference type="NCBI Taxonomy" id="65437"/>
    <lineage>
        <taxon>Eukaryota</taxon>
        <taxon>Metazoa</taxon>
        <taxon>Ecdysozoa</taxon>
        <taxon>Arthropoda</taxon>
        <taxon>Crustacea</taxon>
        <taxon>Multicrustacea</taxon>
        <taxon>Malacostraca</taxon>
        <taxon>Eumalacostraca</taxon>
        <taxon>Peracarida</taxon>
        <taxon>Amphipoda</taxon>
        <taxon>Senticaudata</taxon>
        <taxon>Gammarida</taxon>
        <taxon>Gammaridira</taxon>
        <taxon>Gammaroidea</taxon>
        <taxon>Acanthogammaridae</taxon>
        <taxon>Acanthogammarinae</taxon>
        <taxon>Acanthogammarus</taxon>
    </lineage>
</organism>
<dbReference type="GO" id="GO:0009060">
    <property type="term" value="P:aerobic respiration"/>
    <property type="evidence" value="ECO:0007669"/>
    <property type="project" value="TreeGrafter"/>
</dbReference>
<accession>A0A1L5BW92</accession>
<comment type="subcellular location">
    <subcellularLocation>
        <location evidence="10">Mitochondrion inner membrane</location>
        <topology evidence="10">Multi-pass membrane protein</topology>
    </subcellularLocation>
    <subcellularLocation>
        <location evidence="2">Mitochondrion membrane</location>
        <topology evidence="2">Multi-pass membrane protein</topology>
    </subcellularLocation>
</comment>
<gene>
    <name evidence="13" type="primary">ND1</name>
</gene>
<proteinExistence type="inferred from homology"/>
<evidence type="ECO:0000256" key="7">
    <source>
        <dbReference type="ARBA" id="ARBA00022989"/>
    </source>
</evidence>
<dbReference type="GO" id="GO:0008137">
    <property type="term" value="F:NADH dehydrogenase (ubiquinone) activity"/>
    <property type="evidence" value="ECO:0007669"/>
    <property type="project" value="UniProtKB-EC"/>
</dbReference>
<keyword evidence="10" id="KW-0520">NAD</keyword>
<keyword evidence="5" id="KW-0813">Transport</keyword>
<evidence type="ECO:0000256" key="8">
    <source>
        <dbReference type="ARBA" id="ARBA00023075"/>
    </source>
</evidence>
<keyword evidence="7 12" id="KW-1133">Transmembrane helix</keyword>
<dbReference type="SMR" id="A0A1L5BW92"/>
<keyword evidence="8 11" id="KW-0830">Ubiquinone</keyword>
<feature type="transmembrane region" description="Helical" evidence="12">
    <location>
        <begin position="141"/>
        <end position="162"/>
    </location>
</feature>
<reference evidence="13" key="1">
    <citation type="journal article" date="2016" name="BMC Genomics">
        <title>Evolution of mitochondrial genomes in Baikalian amphipods.</title>
        <authorList>
            <person name="Romanova E.V."/>
            <person name="Aleoshin V.V."/>
            <person name="Kamaltynov R.M."/>
            <person name="Mikhailov K.V."/>
            <person name="Logacheva M.D."/>
            <person name="Sirotinina E.A."/>
            <person name="Gornov A.Y."/>
            <person name="Anikin A.S."/>
            <person name="Sherbakov D.Y."/>
        </authorList>
    </citation>
    <scope>NUCLEOTIDE SEQUENCE</scope>
</reference>
<comment type="similarity">
    <text evidence="3 10">Belongs to the complex I subunit 1 family.</text>
</comment>
<comment type="function">
    <text evidence="1">Core subunit of the mitochondrial membrane respiratory chain NADH dehydrogenase (Complex I) that is believed to belong to the minimal assembly required for catalysis. Complex I functions in the transfer of electrons from NADH to the respiratory chain. The immediate electron acceptor for the enzyme is believed to be ubiquinone.</text>
</comment>
<dbReference type="AlphaFoldDB" id="A0A1L5BW92"/>
<evidence type="ECO:0000256" key="4">
    <source>
        <dbReference type="ARBA" id="ARBA00021009"/>
    </source>
</evidence>
<dbReference type="InterPro" id="IPR001694">
    <property type="entry name" value="NADH_UbQ_OxRdtase_su1/FPO"/>
</dbReference>
<keyword evidence="9 12" id="KW-0472">Membrane</keyword>
<feature type="transmembrane region" description="Helical" evidence="12">
    <location>
        <begin position="281"/>
        <end position="301"/>
    </location>
</feature>
<dbReference type="PANTHER" id="PTHR11432:SF3">
    <property type="entry name" value="NADH-UBIQUINONE OXIDOREDUCTASE CHAIN 1"/>
    <property type="match status" value="1"/>
</dbReference>
<dbReference type="EMBL" id="KX341962">
    <property type="protein sequence ID" value="APL97221.1"/>
    <property type="molecule type" value="Genomic_DNA"/>
</dbReference>
<feature type="transmembrane region" description="Helical" evidence="12">
    <location>
        <begin position="174"/>
        <end position="192"/>
    </location>
</feature>
<name>A0A1L5BW92_9CRUS</name>
<dbReference type="HAMAP" id="MF_01350">
    <property type="entry name" value="NDH1_NuoH"/>
    <property type="match status" value="1"/>
</dbReference>
<dbReference type="EC" id="7.1.1.2" evidence="11"/>
<sequence>MEGVLVLASYLILLVMVLVSVAFITLAEQKLLAGMQVRVGPNFTGLFGLLQPFADAVKLLSKESVSSRFSGLKIYYFSPMVGLSVSMVMWVGYVFDKGGVDLSYSVLLFMCLSGLMVYPILTSGWSSNCKYSMLGSLRAVAQMVSYEVSMAMVLLSLVWLSGSFSFYGLAESQYLLWNFFFFPPLGYIWYVSSLAETNRAPYDFAEGESELVSGFNTEYGSSGFTLIFMMEYSGLLFMGFLFSVLFLSSVVGVGLVFKSVLVVFSFIWVRGSLPRYRYDKLMGLAWKSFLPITLLMFSYYLSMSESSLFC</sequence>
<evidence type="ECO:0000256" key="3">
    <source>
        <dbReference type="ARBA" id="ARBA00010535"/>
    </source>
</evidence>
<geneLocation type="mitochondrion" evidence="13"/>
<dbReference type="Pfam" id="PF00146">
    <property type="entry name" value="NADHdh"/>
    <property type="match status" value="1"/>
</dbReference>
<evidence type="ECO:0000256" key="10">
    <source>
        <dbReference type="RuleBase" id="RU000471"/>
    </source>
</evidence>
<comment type="catalytic activity">
    <reaction evidence="11">
        <text>a ubiquinone + NADH + 5 H(+)(in) = a ubiquinol + NAD(+) + 4 H(+)(out)</text>
        <dbReference type="Rhea" id="RHEA:29091"/>
        <dbReference type="Rhea" id="RHEA-COMP:9565"/>
        <dbReference type="Rhea" id="RHEA-COMP:9566"/>
        <dbReference type="ChEBI" id="CHEBI:15378"/>
        <dbReference type="ChEBI" id="CHEBI:16389"/>
        <dbReference type="ChEBI" id="CHEBI:17976"/>
        <dbReference type="ChEBI" id="CHEBI:57540"/>
        <dbReference type="ChEBI" id="CHEBI:57945"/>
        <dbReference type="EC" id="7.1.1.2"/>
    </reaction>
</comment>
<dbReference type="GO" id="GO:0005743">
    <property type="term" value="C:mitochondrial inner membrane"/>
    <property type="evidence" value="ECO:0007669"/>
    <property type="project" value="UniProtKB-SubCell"/>
</dbReference>
<protein>
    <recommendedName>
        <fullName evidence="4 11">NADH-ubiquinone oxidoreductase chain 1</fullName>
        <ecNumber evidence="11">7.1.1.2</ecNumber>
    </recommendedName>
</protein>
<feature type="transmembrane region" description="Helical" evidence="12">
    <location>
        <begin position="74"/>
        <end position="95"/>
    </location>
</feature>
<evidence type="ECO:0000256" key="12">
    <source>
        <dbReference type="SAM" id="Phobius"/>
    </source>
</evidence>
<dbReference type="PROSITE" id="PS00667">
    <property type="entry name" value="COMPLEX1_ND1_1"/>
    <property type="match status" value="1"/>
</dbReference>
<keyword evidence="11 13" id="KW-0496">Mitochondrion</keyword>
<dbReference type="GO" id="GO:0003954">
    <property type="term" value="F:NADH dehydrogenase activity"/>
    <property type="evidence" value="ECO:0007669"/>
    <property type="project" value="TreeGrafter"/>
</dbReference>
<evidence type="ECO:0000256" key="5">
    <source>
        <dbReference type="ARBA" id="ARBA00022448"/>
    </source>
</evidence>
<evidence type="ECO:0000256" key="11">
    <source>
        <dbReference type="RuleBase" id="RU000473"/>
    </source>
</evidence>
<evidence type="ECO:0000256" key="6">
    <source>
        <dbReference type="ARBA" id="ARBA00022692"/>
    </source>
</evidence>
<dbReference type="PANTHER" id="PTHR11432">
    <property type="entry name" value="NADH DEHYDROGENASE SUBUNIT 1"/>
    <property type="match status" value="1"/>
</dbReference>
<keyword evidence="6 10" id="KW-0812">Transmembrane</keyword>
<evidence type="ECO:0000256" key="2">
    <source>
        <dbReference type="ARBA" id="ARBA00004225"/>
    </source>
</evidence>
<evidence type="ECO:0000256" key="1">
    <source>
        <dbReference type="ARBA" id="ARBA00003257"/>
    </source>
</evidence>